<keyword evidence="1" id="KW-0812">Transmembrane</keyword>
<gene>
    <name evidence="2" type="ORF">AMJ40_06040</name>
</gene>
<dbReference type="EMBL" id="LIZT01000070">
    <property type="protein sequence ID" value="KPJ49202.1"/>
    <property type="molecule type" value="Genomic_DNA"/>
</dbReference>
<comment type="caution">
    <text evidence="2">The sequence shown here is derived from an EMBL/GenBank/DDBJ whole genome shotgun (WGS) entry which is preliminary data.</text>
</comment>
<evidence type="ECO:0000313" key="2">
    <source>
        <dbReference type="EMBL" id="KPJ49202.1"/>
    </source>
</evidence>
<sequence>MRVRGYGLVKLLVVLAIIFIVAYVVVPPAIELGRIMFSYASLKDEMRGIAKFKAMEEDEDIRKLVVQKAKALGIELLEEDIIVEKYPGERIVIDAYYEKDFVMPFYSHHFKFNPIIEEQMK</sequence>
<accession>A0A0S7WGC8</accession>
<keyword evidence="1" id="KW-1133">Transmembrane helix</keyword>
<protein>
    <recommendedName>
        <fullName evidence="4">DUF4845 domain-containing protein</fullName>
    </recommendedName>
</protein>
<evidence type="ECO:0000313" key="3">
    <source>
        <dbReference type="Proteomes" id="UP000051124"/>
    </source>
</evidence>
<dbReference type="AlphaFoldDB" id="A0A0S7WGC8"/>
<proteinExistence type="predicted"/>
<organism evidence="2 3">
    <name type="scientific">candidate division TA06 bacterium DG_26</name>
    <dbReference type="NCBI Taxonomy" id="1703771"/>
    <lineage>
        <taxon>Bacteria</taxon>
        <taxon>Bacteria division TA06</taxon>
    </lineage>
</organism>
<reference evidence="2 3" key="1">
    <citation type="journal article" date="2015" name="Microbiome">
        <title>Genomic resolution of linkages in carbon, nitrogen, and sulfur cycling among widespread estuary sediment bacteria.</title>
        <authorList>
            <person name="Baker B.J."/>
            <person name="Lazar C.S."/>
            <person name="Teske A.P."/>
            <person name="Dick G.J."/>
        </authorList>
    </citation>
    <scope>NUCLEOTIDE SEQUENCE [LARGE SCALE GENOMIC DNA]</scope>
    <source>
        <strain evidence="2">DG_26</strain>
    </source>
</reference>
<name>A0A0S7WGC8_UNCT6</name>
<evidence type="ECO:0008006" key="4">
    <source>
        <dbReference type="Google" id="ProtNLM"/>
    </source>
</evidence>
<dbReference type="Proteomes" id="UP000051124">
    <property type="component" value="Unassembled WGS sequence"/>
</dbReference>
<evidence type="ECO:0000256" key="1">
    <source>
        <dbReference type="SAM" id="Phobius"/>
    </source>
</evidence>
<keyword evidence="1" id="KW-0472">Membrane</keyword>
<feature type="transmembrane region" description="Helical" evidence="1">
    <location>
        <begin position="6"/>
        <end position="26"/>
    </location>
</feature>